<reference evidence="3" key="1">
    <citation type="submission" date="2021-07" db="EMBL/GenBank/DDBJ databases">
        <title>Complete genome sequencing of a Clostridium isolate.</title>
        <authorList>
            <person name="Ueki A."/>
            <person name="Tonouchi A."/>
        </authorList>
    </citation>
    <scope>NUCLEOTIDE SEQUENCE [LARGE SCALE GENOMIC DNA]</scope>
    <source>
        <strain evidence="3">C5S11</strain>
    </source>
</reference>
<dbReference type="InterPro" id="IPR023813">
    <property type="entry name" value="HsmA-like"/>
</dbReference>
<dbReference type="NCBIfam" id="TIGR03987">
    <property type="entry name" value="HsmA family protein"/>
    <property type="match status" value="1"/>
</dbReference>
<dbReference type="RefSeq" id="WP_224033381.1">
    <property type="nucleotide sequence ID" value="NZ_AP024849.1"/>
</dbReference>
<evidence type="ECO:0000313" key="2">
    <source>
        <dbReference type="EMBL" id="BCZ46987.1"/>
    </source>
</evidence>
<keyword evidence="1" id="KW-1133">Transmembrane helix</keyword>
<keyword evidence="1" id="KW-0472">Membrane</keyword>
<feature type="transmembrane region" description="Helical" evidence="1">
    <location>
        <begin position="35"/>
        <end position="54"/>
    </location>
</feature>
<evidence type="ECO:0000313" key="3">
    <source>
        <dbReference type="Proteomes" id="UP000824633"/>
    </source>
</evidence>
<feature type="transmembrane region" description="Helical" evidence="1">
    <location>
        <begin position="66"/>
        <end position="88"/>
    </location>
</feature>
<evidence type="ECO:0000256" key="1">
    <source>
        <dbReference type="SAM" id="Phobius"/>
    </source>
</evidence>
<feature type="transmembrane region" description="Helical" evidence="1">
    <location>
        <begin position="100"/>
        <end position="120"/>
    </location>
</feature>
<keyword evidence="3" id="KW-1185">Reference proteome</keyword>
<dbReference type="EMBL" id="AP024849">
    <property type="protein sequence ID" value="BCZ46987.1"/>
    <property type="molecule type" value="Genomic_DNA"/>
</dbReference>
<organism evidence="2 3">
    <name type="scientific">Clostridium gelidum</name>
    <dbReference type="NCBI Taxonomy" id="704125"/>
    <lineage>
        <taxon>Bacteria</taxon>
        <taxon>Bacillati</taxon>
        <taxon>Bacillota</taxon>
        <taxon>Clostridia</taxon>
        <taxon>Eubacteriales</taxon>
        <taxon>Clostridiaceae</taxon>
        <taxon>Clostridium</taxon>
    </lineage>
</organism>
<keyword evidence="1" id="KW-0812">Transmembrane</keyword>
<gene>
    <name evidence="2" type="ORF">psyc5s11_30540</name>
</gene>
<protein>
    <submittedName>
        <fullName evidence="2">Membrane protein</fullName>
    </submittedName>
</protein>
<proteinExistence type="predicted"/>
<name>A0ABM7T6S8_9CLOT</name>
<dbReference type="Proteomes" id="UP000824633">
    <property type="component" value="Chromosome"/>
</dbReference>
<feature type="transmembrane region" description="Helical" evidence="1">
    <location>
        <begin position="6"/>
        <end position="23"/>
    </location>
</feature>
<sequence length="122" mass="13986">MLRYAIISITSSLLFYTIGVWSGKKQGELKNWHLFVFYLGLAFDILGTVFMSKLTKGGFQFNFHGLIGLLSIILMLLNVVFATIILIRNDKKLKSIFHKFSITVWFIWLISFISGAFLSMSH</sequence>
<accession>A0ABM7T6S8</accession>